<proteinExistence type="predicted"/>
<keyword evidence="1" id="KW-1133">Transmembrane helix</keyword>
<dbReference type="KEGG" id="luo:HHL09_02275"/>
<keyword evidence="1" id="KW-0812">Transmembrane</keyword>
<dbReference type="EMBL" id="CP051774">
    <property type="protein sequence ID" value="QJE94654.1"/>
    <property type="molecule type" value="Genomic_DNA"/>
</dbReference>
<dbReference type="InterPro" id="IPR007484">
    <property type="entry name" value="Peptidase_M28"/>
</dbReference>
<evidence type="ECO:0000256" key="1">
    <source>
        <dbReference type="SAM" id="Phobius"/>
    </source>
</evidence>
<evidence type="ECO:0000313" key="3">
    <source>
        <dbReference type="EMBL" id="QJE94654.1"/>
    </source>
</evidence>
<feature type="transmembrane region" description="Helical" evidence="1">
    <location>
        <begin position="15"/>
        <end position="36"/>
    </location>
</feature>
<dbReference type="RefSeq" id="WP_169452875.1">
    <property type="nucleotide sequence ID" value="NZ_CP051774.1"/>
</dbReference>
<sequence length="306" mass="32283">MTEESAPRRDPRVTLLLWMLPLWLVISSGVGMWLYFRKQAAAAQEERLKIATVVSKEGLQDDMSKLLGFVGERHTASEVGAQGLNRAAAMIEGSLGGANAGYTVERVRTPETGVGTWPILVATLRGQDAKLDPLWVVAAYDTRPGSPGAEANASGVASVMAAAHQLADKSPKRAVSFAFLPHAYDADAPLMETFEALRGRIGGASEVLVVESTGAAKQLMLSSRNAESGALRQVSGIGEVVGAESICLEEDFDLSSVLFETGLPTVRVATRPVVKMDEEDAGAPDPAIHAGSTGALVTLIQRLSDS</sequence>
<dbReference type="Gene3D" id="3.40.630.10">
    <property type="entry name" value="Zn peptidases"/>
    <property type="match status" value="1"/>
</dbReference>
<accession>A0A858RDI8</accession>
<keyword evidence="1" id="KW-0472">Membrane</keyword>
<dbReference type="Pfam" id="PF04389">
    <property type="entry name" value="Peptidase_M28"/>
    <property type="match status" value="1"/>
</dbReference>
<dbReference type="Proteomes" id="UP000501812">
    <property type="component" value="Chromosome"/>
</dbReference>
<dbReference type="SUPFAM" id="SSF53187">
    <property type="entry name" value="Zn-dependent exopeptidases"/>
    <property type="match status" value="1"/>
</dbReference>
<reference evidence="3 4" key="1">
    <citation type="submission" date="2020-04" db="EMBL/GenBank/DDBJ databases">
        <title>Luteolibacter sp. G-1-1-1 isolated from soil.</title>
        <authorList>
            <person name="Dahal R.H."/>
        </authorList>
    </citation>
    <scope>NUCLEOTIDE SEQUENCE [LARGE SCALE GENOMIC DNA]</scope>
    <source>
        <strain evidence="3 4">G-1-1-1</strain>
    </source>
</reference>
<evidence type="ECO:0000259" key="2">
    <source>
        <dbReference type="Pfam" id="PF04389"/>
    </source>
</evidence>
<name>A0A858RDI8_9BACT</name>
<keyword evidence="4" id="KW-1185">Reference proteome</keyword>
<evidence type="ECO:0000313" key="4">
    <source>
        <dbReference type="Proteomes" id="UP000501812"/>
    </source>
</evidence>
<feature type="domain" description="Peptidase M28" evidence="2">
    <location>
        <begin position="121"/>
        <end position="180"/>
    </location>
</feature>
<gene>
    <name evidence="3" type="ORF">HHL09_02275</name>
</gene>
<dbReference type="AlphaFoldDB" id="A0A858RDI8"/>
<protein>
    <submittedName>
        <fullName evidence="3">M28 family peptidase</fullName>
    </submittedName>
</protein>
<organism evidence="3 4">
    <name type="scientific">Luteolibacter luteus</name>
    <dbReference type="NCBI Taxonomy" id="2728835"/>
    <lineage>
        <taxon>Bacteria</taxon>
        <taxon>Pseudomonadati</taxon>
        <taxon>Verrucomicrobiota</taxon>
        <taxon>Verrucomicrobiia</taxon>
        <taxon>Verrucomicrobiales</taxon>
        <taxon>Verrucomicrobiaceae</taxon>
        <taxon>Luteolibacter</taxon>
    </lineage>
</organism>